<name>A0A6J4GYS1_9FLAO</name>
<dbReference type="EMBL" id="CADCSU010000189">
    <property type="protein sequence ID" value="CAA9203438.1"/>
    <property type="molecule type" value="Genomic_DNA"/>
</dbReference>
<accession>A0A6J4GYS1</accession>
<feature type="transmembrane region" description="Helical" evidence="1">
    <location>
        <begin position="46"/>
        <end position="67"/>
    </location>
</feature>
<dbReference type="Proteomes" id="UP000479938">
    <property type="component" value="Unassembled WGS sequence"/>
</dbReference>
<keyword evidence="1" id="KW-0812">Transmembrane</keyword>
<keyword evidence="3" id="KW-1185">Reference proteome</keyword>
<feature type="transmembrane region" description="Helical" evidence="1">
    <location>
        <begin position="79"/>
        <end position="97"/>
    </location>
</feature>
<evidence type="ECO:0000313" key="2">
    <source>
        <dbReference type="EMBL" id="CAA9203438.1"/>
    </source>
</evidence>
<reference evidence="2 3" key="1">
    <citation type="submission" date="2020-02" db="EMBL/GenBank/DDBJ databases">
        <authorList>
            <person name="Criscuolo A."/>
        </authorList>
    </citation>
    <scope>NUCLEOTIDE SEQUENCE [LARGE SCALE GENOMIC DNA]</scope>
    <source>
        <strain evidence="2">CIP105534</strain>
    </source>
</reference>
<keyword evidence="1" id="KW-0472">Membrane</keyword>
<feature type="transmembrane region" description="Helical" evidence="1">
    <location>
        <begin position="12"/>
        <end position="34"/>
    </location>
</feature>
<dbReference type="RefSeq" id="WP_173973106.1">
    <property type="nucleotide sequence ID" value="NZ_CADCSU010000189.1"/>
</dbReference>
<evidence type="ECO:0000313" key="3">
    <source>
        <dbReference type="Proteomes" id="UP000479938"/>
    </source>
</evidence>
<protein>
    <submittedName>
        <fullName evidence="2">Uncharacterized protein</fullName>
    </submittedName>
</protein>
<proteinExistence type="predicted"/>
<sequence length="104" mass="11634">MEKKTTTDRKKLFTSAIIGVLLSFPLTGFIYGFSTCKDCGEGISGIFSRIFIGFVEAILTTITLGAPWDNEGGTTSTNLRFYVFLAALIFTLMIFFIRKRNQNK</sequence>
<organism evidence="2 3">
    <name type="scientific">Flavobacterium bizetiae</name>
    <dbReference type="NCBI Taxonomy" id="2704140"/>
    <lineage>
        <taxon>Bacteria</taxon>
        <taxon>Pseudomonadati</taxon>
        <taxon>Bacteroidota</taxon>
        <taxon>Flavobacteriia</taxon>
        <taxon>Flavobacteriales</taxon>
        <taxon>Flavobacteriaceae</taxon>
        <taxon>Flavobacterium</taxon>
    </lineage>
</organism>
<evidence type="ECO:0000256" key="1">
    <source>
        <dbReference type="SAM" id="Phobius"/>
    </source>
</evidence>
<keyword evidence="1" id="KW-1133">Transmembrane helix</keyword>
<dbReference type="AlphaFoldDB" id="A0A6J4GYS1"/>
<gene>
    <name evidence="2" type="ORF">FLA105534_04635</name>
</gene>